<feature type="transmembrane region" description="Helical" evidence="6">
    <location>
        <begin position="108"/>
        <end position="129"/>
    </location>
</feature>
<organism evidence="7 8">
    <name type="scientific">Ruegeria marina</name>
    <dbReference type="NCBI Taxonomy" id="639004"/>
    <lineage>
        <taxon>Bacteria</taxon>
        <taxon>Pseudomonadati</taxon>
        <taxon>Pseudomonadota</taxon>
        <taxon>Alphaproteobacteria</taxon>
        <taxon>Rhodobacterales</taxon>
        <taxon>Roseobacteraceae</taxon>
        <taxon>Ruegeria</taxon>
    </lineage>
</organism>
<dbReference type="AlphaFoldDB" id="A0A1G6YIE7"/>
<evidence type="ECO:0000256" key="3">
    <source>
        <dbReference type="ARBA" id="ARBA00022692"/>
    </source>
</evidence>
<proteinExistence type="inferred from homology"/>
<protein>
    <submittedName>
        <fullName evidence="7">Uncharacterized protein</fullName>
    </submittedName>
</protein>
<evidence type="ECO:0000313" key="7">
    <source>
        <dbReference type="EMBL" id="SDD90159.1"/>
    </source>
</evidence>
<dbReference type="Pfam" id="PF01594">
    <property type="entry name" value="AI-2E_transport"/>
    <property type="match status" value="1"/>
</dbReference>
<comment type="subcellular location">
    <subcellularLocation>
        <location evidence="1">Membrane</location>
        <topology evidence="1">Multi-pass membrane protein</topology>
    </subcellularLocation>
</comment>
<sequence>MSLLSLVPVFGAALVWGPVAIDFLANGVIWKGIALMVYGVMVIGLIENITRPWLVGQATRIPHYVVLISTIDGTATFGIQGFIMGPVIAAMFIAVWTTFLAKAKSFGMLMQVSAALCIAEFYVVGMMGARSA</sequence>
<evidence type="ECO:0000313" key="8">
    <source>
        <dbReference type="Proteomes" id="UP000199628"/>
    </source>
</evidence>
<dbReference type="Proteomes" id="UP000199628">
    <property type="component" value="Unassembled WGS sequence"/>
</dbReference>
<keyword evidence="3 6" id="KW-0812">Transmembrane</keyword>
<evidence type="ECO:0000256" key="5">
    <source>
        <dbReference type="ARBA" id="ARBA00023136"/>
    </source>
</evidence>
<feature type="transmembrane region" description="Helical" evidence="6">
    <location>
        <begin position="30"/>
        <end position="49"/>
    </location>
</feature>
<dbReference type="GO" id="GO:0016020">
    <property type="term" value="C:membrane"/>
    <property type="evidence" value="ECO:0007669"/>
    <property type="project" value="UniProtKB-SubCell"/>
</dbReference>
<dbReference type="STRING" id="639004.SAMN04488239_111158"/>
<reference evidence="8" key="1">
    <citation type="submission" date="2016-10" db="EMBL/GenBank/DDBJ databases">
        <authorList>
            <person name="Varghese N."/>
            <person name="Submissions S."/>
        </authorList>
    </citation>
    <scope>NUCLEOTIDE SEQUENCE [LARGE SCALE GENOMIC DNA]</scope>
    <source>
        <strain evidence="8">CGMCC 1.9108</strain>
    </source>
</reference>
<gene>
    <name evidence="7" type="ORF">SAMN04488239_111158</name>
</gene>
<keyword evidence="8" id="KW-1185">Reference proteome</keyword>
<dbReference type="InterPro" id="IPR002549">
    <property type="entry name" value="AI-2E-like"/>
</dbReference>
<evidence type="ECO:0000256" key="6">
    <source>
        <dbReference type="SAM" id="Phobius"/>
    </source>
</evidence>
<evidence type="ECO:0000256" key="4">
    <source>
        <dbReference type="ARBA" id="ARBA00022989"/>
    </source>
</evidence>
<dbReference type="EMBL" id="FMZV01000011">
    <property type="protein sequence ID" value="SDD90159.1"/>
    <property type="molecule type" value="Genomic_DNA"/>
</dbReference>
<evidence type="ECO:0000256" key="1">
    <source>
        <dbReference type="ARBA" id="ARBA00004141"/>
    </source>
</evidence>
<comment type="similarity">
    <text evidence="2">Belongs to the autoinducer-2 exporter (AI-2E) (TC 2.A.86) family.</text>
</comment>
<name>A0A1G6YIE7_9RHOB</name>
<feature type="transmembrane region" description="Helical" evidence="6">
    <location>
        <begin position="83"/>
        <end position="101"/>
    </location>
</feature>
<accession>A0A1G6YIE7</accession>
<evidence type="ECO:0000256" key="2">
    <source>
        <dbReference type="ARBA" id="ARBA00009773"/>
    </source>
</evidence>
<keyword evidence="4 6" id="KW-1133">Transmembrane helix</keyword>
<keyword evidence="5 6" id="KW-0472">Membrane</keyword>